<feature type="transmembrane region" description="Helical" evidence="6">
    <location>
        <begin position="125"/>
        <end position="146"/>
    </location>
</feature>
<evidence type="ECO:0000256" key="3">
    <source>
        <dbReference type="ARBA" id="ARBA00022692"/>
    </source>
</evidence>
<evidence type="ECO:0000256" key="4">
    <source>
        <dbReference type="ARBA" id="ARBA00022989"/>
    </source>
</evidence>
<keyword evidence="5 6" id="KW-0472">Membrane</keyword>
<sequence>MDKKNSRLRNSITNMTTTGFVYIFTMLMAMLVRSFLSRTLGQEYVGLNGVLTSVITSFSIADLGVDSVFVFLLYQPLANRDFNEIDNLMVLFKRIYSWIGIVFLSIGLVAVPFLGNLIGKQSMKIPNVIAIYLVFLLNTGLSYFFASYRVILNADQKYYVIAKVTFVITIVIDFLQICFLVFFDNFLFYSILLLVGTVLINLIISRVAKHMYPLGNIRKKGKLKFKRSNTVNVLIKNTIGGISNKLGGIVVYGSDNILLANFETLRIVGMYSNYLMITQGITALLSKVISSVTASIGNLGAENNKKKNLELFLNMSFIMNTLTVLAFIPLLFLFSLFIKLWVGKESVLPIPVVELISINCALQLVRYPALTYIDAFGLQWIQKWKSIVEATVNIMISLILLYFFRLGLTGVLLGTLCSNIFVVNWYEPYLVLKKVCDKEYKKYIYQIIPFAIFIILIVFFSYFILQKNLLGNSIIKNILFVIIVEILQLIVIFIVFKNNAELKNIMRIFKNFFER</sequence>
<feature type="transmembrane region" description="Helical" evidence="6">
    <location>
        <begin position="158"/>
        <end position="182"/>
    </location>
</feature>
<feature type="transmembrane region" description="Helical" evidence="6">
    <location>
        <begin position="188"/>
        <end position="208"/>
    </location>
</feature>
<dbReference type="PANTHER" id="PTHR30250">
    <property type="entry name" value="PST FAMILY PREDICTED COLANIC ACID TRANSPORTER"/>
    <property type="match status" value="1"/>
</dbReference>
<feature type="transmembrane region" description="Helical" evidence="6">
    <location>
        <begin position="317"/>
        <end position="342"/>
    </location>
</feature>
<evidence type="ECO:0000256" key="1">
    <source>
        <dbReference type="ARBA" id="ARBA00004651"/>
    </source>
</evidence>
<evidence type="ECO:0000256" key="5">
    <source>
        <dbReference type="ARBA" id="ARBA00023136"/>
    </source>
</evidence>
<keyword evidence="3 6" id="KW-0812">Transmembrane</keyword>
<comment type="subcellular location">
    <subcellularLocation>
        <location evidence="1">Cell membrane</location>
        <topology evidence="1">Multi-pass membrane protein</topology>
    </subcellularLocation>
</comment>
<evidence type="ECO:0000313" key="7">
    <source>
        <dbReference type="EMBL" id="VTZ91244.1"/>
    </source>
</evidence>
<dbReference type="RefSeq" id="WP_143113161.1">
    <property type="nucleotide sequence ID" value="NZ_CABFNH010000018.1"/>
</dbReference>
<proteinExistence type="predicted"/>
<evidence type="ECO:0008006" key="9">
    <source>
        <dbReference type="Google" id="ProtNLM"/>
    </source>
</evidence>
<feature type="transmembrane region" description="Helical" evidence="6">
    <location>
        <begin position="274"/>
        <end position="296"/>
    </location>
</feature>
<feature type="transmembrane region" description="Helical" evidence="6">
    <location>
        <begin position="95"/>
        <end position="119"/>
    </location>
</feature>
<evidence type="ECO:0000256" key="6">
    <source>
        <dbReference type="SAM" id="Phobius"/>
    </source>
</evidence>
<dbReference type="Proteomes" id="UP000365705">
    <property type="component" value="Unassembled WGS sequence"/>
</dbReference>
<organism evidence="7 8">
    <name type="scientific">Limosilactobacillus mucosae</name>
    <name type="common">Lactobacillus mucosae</name>
    <dbReference type="NCBI Taxonomy" id="97478"/>
    <lineage>
        <taxon>Bacteria</taxon>
        <taxon>Bacillati</taxon>
        <taxon>Bacillota</taxon>
        <taxon>Bacilli</taxon>
        <taxon>Lactobacillales</taxon>
        <taxon>Lactobacillaceae</taxon>
        <taxon>Limosilactobacillus</taxon>
    </lineage>
</organism>
<reference evidence="7 8" key="1">
    <citation type="submission" date="2019-06" db="EMBL/GenBank/DDBJ databases">
        <authorList>
            <person name="Rodrigo-Torres L."/>
            <person name="Arahal R. D."/>
            <person name="Lucena T."/>
        </authorList>
    </citation>
    <scope>NUCLEOTIDE SEQUENCE [LARGE SCALE GENOMIC DNA]</scope>
    <source>
        <strain evidence="7 8">INIA P508</strain>
    </source>
</reference>
<feature type="transmembrane region" description="Helical" evidence="6">
    <location>
        <begin position="410"/>
        <end position="431"/>
    </location>
</feature>
<dbReference type="EMBL" id="CABFNH010000018">
    <property type="protein sequence ID" value="VTZ91244.1"/>
    <property type="molecule type" value="Genomic_DNA"/>
</dbReference>
<dbReference type="GO" id="GO:0005886">
    <property type="term" value="C:plasma membrane"/>
    <property type="evidence" value="ECO:0007669"/>
    <property type="project" value="UniProtKB-SubCell"/>
</dbReference>
<gene>
    <name evidence="7" type="ORF">LMUP508_01401</name>
</gene>
<evidence type="ECO:0000313" key="8">
    <source>
        <dbReference type="Proteomes" id="UP000365705"/>
    </source>
</evidence>
<dbReference type="InterPro" id="IPR050833">
    <property type="entry name" value="Poly_Biosynth_Transport"/>
</dbReference>
<keyword evidence="4 6" id="KW-1133">Transmembrane helix</keyword>
<feature type="transmembrane region" description="Helical" evidence="6">
    <location>
        <begin position="12"/>
        <end position="31"/>
    </location>
</feature>
<protein>
    <recommendedName>
        <fullName evidence="9">Membrane protein involved in the export of O-antigen and teichoic acid</fullName>
    </recommendedName>
</protein>
<feature type="transmembrane region" description="Helical" evidence="6">
    <location>
        <begin position="51"/>
        <end position="74"/>
    </location>
</feature>
<feature type="transmembrane region" description="Helical" evidence="6">
    <location>
        <begin position="443"/>
        <end position="465"/>
    </location>
</feature>
<accession>A0A508YQG0</accession>
<dbReference type="AlphaFoldDB" id="A0A508YQG0"/>
<keyword evidence="2" id="KW-1003">Cell membrane</keyword>
<feature type="transmembrane region" description="Helical" evidence="6">
    <location>
        <begin position="477"/>
        <end position="496"/>
    </location>
</feature>
<name>A0A508YQG0_LIMMU</name>
<dbReference type="PANTHER" id="PTHR30250:SF26">
    <property type="entry name" value="PSMA PROTEIN"/>
    <property type="match status" value="1"/>
</dbReference>
<evidence type="ECO:0000256" key="2">
    <source>
        <dbReference type="ARBA" id="ARBA00022475"/>
    </source>
</evidence>